<feature type="transmembrane region" description="Helical" evidence="2">
    <location>
        <begin position="176"/>
        <end position="199"/>
    </location>
</feature>
<gene>
    <name evidence="3" type="ORF">B0H66DRAFT_589920</name>
</gene>
<evidence type="ECO:0000256" key="2">
    <source>
        <dbReference type="SAM" id="Phobius"/>
    </source>
</evidence>
<evidence type="ECO:0000313" key="4">
    <source>
        <dbReference type="Proteomes" id="UP001283341"/>
    </source>
</evidence>
<keyword evidence="2" id="KW-0472">Membrane</keyword>
<dbReference type="Proteomes" id="UP001283341">
    <property type="component" value="Unassembled WGS sequence"/>
</dbReference>
<keyword evidence="2" id="KW-1133">Transmembrane helix</keyword>
<keyword evidence="4" id="KW-1185">Reference proteome</keyword>
<evidence type="ECO:0000256" key="1">
    <source>
        <dbReference type="SAM" id="MobiDB-lite"/>
    </source>
</evidence>
<name>A0AAE0M7H3_9PEZI</name>
<evidence type="ECO:0000313" key="3">
    <source>
        <dbReference type="EMBL" id="KAK3322142.1"/>
    </source>
</evidence>
<feature type="transmembrane region" description="Helical" evidence="2">
    <location>
        <begin position="59"/>
        <end position="82"/>
    </location>
</feature>
<keyword evidence="2" id="KW-0812">Transmembrane</keyword>
<feature type="region of interest" description="Disordered" evidence="1">
    <location>
        <begin position="424"/>
        <end position="516"/>
    </location>
</feature>
<feature type="compositionally biased region" description="Basic residues" evidence="1">
    <location>
        <begin position="469"/>
        <end position="478"/>
    </location>
</feature>
<dbReference type="AlphaFoldDB" id="A0AAE0M7H3"/>
<feature type="transmembrane region" description="Helical" evidence="2">
    <location>
        <begin position="231"/>
        <end position="249"/>
    </location>
</feature>
<feature type="transmembrane region" description="Helical" evidence="2">
    <location>
        <begin position="145"/>
        <end position="164"/>
    </location>
</feature>
<feature type="transmembrane region" description="Helical" evidence="2">
    <location>
        <begin position="301"/>
        <end position="322"/>
    </location>
</feature>
<accession>A0AAE0M7H3</accession>
<reference evidence="3" key="1">
    <citation type="journal article" date="2023" name="Mol. Phylogenet. Evol.">
        <title>Genome-scale phylogeny and comparative genomics of the fungal order Sordariales.</title>
        <authorList>
            <person name="Hensen N."/>
            <person name="Bonometti L."/>
            <person name="Westerberg I."/>
            <person name="Brannstrom I.O."/>
            <person name="Guillou S."/>
            <person name="Cros-Aarteil S."/>
            <person name="Calhoun S."/>
            <person name="Haridas S."/>
            <person name="Kuo A."/>
            <person name="Mondo S."/>
            <person name="Pangilinan J."/>
            <person name="Riley R."/>
            <person name="LaButti K."/>
            <person name="Andreopoulos B."/>
            <person name="Lipzen A."/>
            <person name="Chen C."/>
            <person name="Yan M."/>
            <person name="Daum C."/>
            <person name="Ng V."/>
            <person name="Clum A."/>
            <person name="Steindorff A."/>
            <person name="Ohm R.A."/>
            <person name="Martin F."/>
            <person name="Silar P."/>
            <person name="Natvig D.O."/>
            <person name="Lalanne C."/>
            <person name="Gautier V."/>
            <person name="Ament-Velasquez S.L."/>
            <person name="Kruys A."/>
            <person name="Hutchinson M.I."/>
            <person name="Powell A.J."/>
            <person name="Barry K."/>
            <person name="Miller A.N."/>
            <person name="Grigoriev I.V."/>
            <person name="Debuchy R."/>
            <person name="Gladieux P."/>
            <person name="Hiltunen Thoren M."/>
            <person name="Johannesson H."/>
        </authorList>
    </citation>
    <scope>NUCLEOTIDE SEQUENCE</scope>
    <source>
        <strain evidence="3">CBS 118394</strain>
    </source>
</reference>
<sequence length="551" mass="59527">MAPVSLESEVRYTPLVFAASHIAAAGYLTYTIALGLYRSQTALGPAQDTRLRTAQRQKLTSAFGSLAALSLILAIGSGISYLTLSYKVWASERGVAVPNSLFGGWHAQENANTTTPVGIYPFSWLNDTPIYRDALEIIAERSRRLWWAQQLGLSAISWSMLLAIEGRRRKVPYLWAYSLLAQLVNLSFAQNLFYVAMLLSPSTVPVPESRIAKFVDRAFPPKPANWVPKPLLFLGLLVLNYAAALYVPYTAGHRIFLKATAIAKFLQFTPLIMTTVVPASWGVVYPTPRNAYSAFTKLFQVMSIAGALLHGKTTLVSLLYNLPEAYKHRHSIHIPFDTEKRTAWERSATAIEKVVGSINDHPVVAAAGKDVLLCGLSLGLWAAVRAMDVGDMLQSVIPSYTAISESSPVKEAAAAVSSVATATIESPPAEEDGEAAKPDLSMSSLRRSGRSAKPRFSSVSSSTEEVQTPRRRGRLRKAAKAEPTPEPDPEEVLGDATYEPSPAVEASVIQGDVVPDDDFDWESASLAWGLTALGGLGAGSAAVFGAECISR</sequence>
<feature type="transmembrane region" description="Helical" evidence="2">
    <location>
        <begin position="15"/>
        <end position="38"/>
    </location>
</feature>
<organism evidence="3 4">
    <name type="scientific">Apodospora peruviana</name>
    <dbReference type="NCBI Taxonomy" id="516989"/>
    <lineage>
        <taxon>Eukaryota</taxon>
        <taxon>Fungi</taxon>
        <taxon>Dikarya</taxon>
        <taxon>Ascomycota</taxon>
        <taxon>Pezizomycotina</taxon>
        <taxon>Sordariomycetes</taxon>
        <taxon>Sordariomycetidae</taxon>
        <taxon>Sordariales</taxon>
        <taxon>Lasiosphaeriaceae</taxon>
        <taxon>Apodospora</taxon>
    </lineage>
</organism>
<proteinExistence type="predicted"/>
<dbReference type="EMBL" id="JAUEDM010000003">
    <property type="protein sequence ID" value="KAK3322142.1"/>
    <property type="molecule type" value="Genomic_DNA"/>
</dbReference>
<reference evidence="3" key="2">
    <citation type="submission" date="2023-06" db="EMBL/GenBank/DDBJ databases">
        <authorList>
            <consortium name="Lawrence Berkeley National Laboratory"/>
            <person name="Haridas S."/>
            <person name="Hensen N."/>
            <person name="Bonometti L."/>
            <person name="Westerberg I."/>
            <person name="Brannstrom I.O."/>
            <person name="Guillou S."/>
            <person name="Cros-Aarteil S."/>
            <person name="Calhoun S."/>
            <person name="Kuo A."/>
            <person name="Mondo S."/>
            <person name="Pangilinan J."/>
            <person name="Riley R."/>
            <person name="Labutti K."/>
            <person name="Andreopoulos B."/>
            <person name="Lipzen A."/>
            <person name="Chen C."/>
            <person name="Yanf M."/>
            <person name="Daum C."/>
            <person name="Ng V."/>
            <person name="Clum A."/>
            <person name="Steindorff A."/>
            <person name="Ohm R."/>
            <person name="Martin F."/>
            <person name="Silar P."/>
            <person name="Natvig D."/>
            <person name="Lalanne C."/>
            <person name="Gautier V."/>
            <person name="Ament-Velasquez S.L."/>
            <person name="Kruys A."/>
            <person name="Hutchinson M.I."/>
            <person name="Powell A.J."/>
            <person name="Barry K."/>
            <person name="Miller A.N."/>
            <person name="Grigoriev I.V."/>
            <person name="Debuchy R."/>
            <person name="Gladieux P."/>
            <person name="Thoren M.H."/>
            <person name="Johannesson H."/>
        </authorList>
    </citation>
    <scope>NUCLEOTIDE SEQUENCE</scope>
    <source>
        <strain evidence="3">CBS 118394</strain>
    </source>
</reference>
<protein>
    <submittedName>
        <fullName evidence="3">Uncharacterized protein</fullName>
    </submittedName>
</protein>
<feature type="transmembrane region" description="Helical" evidence="2">
    <location>
        <begin position="261"/>
        <end position="281"/>
    </location>
</feature>
<comment type="caution">
    <text evidence="3">The sequence shown here is derived from an EMBL/GenBank/DDBJ whole genome shotgun (WGS) entry which is preliminary data.</text>
</comment>